<protein>
    <submittedName>
        <fullName evidence="3">Tyrosine-type recombinase/integrase</fullName>
    </submittedName>
</protein>
<evidence type="ECO:0000313" key="3">
    <source>
        <dbReference type="EMBL" id="MFC7605732.1"/>
    </source>
</evidence>
<comment type="caution">
    <text evidence="3">The sequence shown here is derived from an EMBL/GenBank/DDBJ whole genome shotgun (WGS) entry which is preliminary data.</text>
</comment>
<dbReference type="InterPro" id="IPR013762">
    <property type="entry name" value="Integrase-like_cat_sf"/>
</dbReference>
<accession>A0ABW2TCE1</accession>
<keyword evidence="4" id="KW-1185">Reference proteome</keyword>
<feature type="domain" description="Tyr recombinase" evidence="2">
    <location>
        <begin position="81"/>
        <end position="301"/>
    </location>
</feature>
<dbReference type="RefSeq" id="WP_343964739.1">
    <property type="nucleotide sequence ID" value="NZ_BAAAGK010000024.1"/>
</dbReference>
<proteinExistence type="predicted"/>
<name>A0ABW2TCE1_9ACTN</name>
<dbReference type="InterPro" id="IPR002104">
    <property type="entry name" value="Integrase_catalytic"/>
</dbReference>
<reference evidence="4" key="1">
    <citation type="journal article" date="2019" name="Int. J. Syst. Evol. Microbiol.">
        <title>The Global Catalogue of Microorganisms (GCM) 10K type strain sequencing project: providing services to taxonomists for standard genome sequencing and annotation.</title>
        <authorList>
            <consortium name="The Broad Institute Genomics Platform"/>
            <consortium name="The Broad Institute Genome Sequencing Center for Infectious Disease"/>
            <person name="Wu L."/>
            <person name="Ma J."/>
        </authorList>
    </citation>
    <scope>NUCLEOTIDE SEQUENCE [LARGE SCALE GENOMIC DNA]</scope>
    <source>
        <strain evidence="4">JCM 10083</strain>
    </source>
</reference>
<evidence type="ECO:0000313" key="4">
    <source>
        <dbReference type="Proteomes" id="UP001596514"/>
    </source>
</evidence>
<dbReference type="InterPro" id="IPR011010">
    <property type="entry name" value="DNA_brk_join_enz"/>
</dbReference>
<dbReference type="PROSITE" id="PS51898">
    <property type="entry name" value="TYR_RECOMBINASE"/>
    <property type="match status" value="1"/>
</dbReference>
<evidence type="ECO:0000256" key="1">
    <source>
        <dbReference type="ARBA" id="ARBA00023172"/>
    </source>
</evidence>
<dbReference type="SUPFAM" id="SSF56349">
    <property type="entry name" value="DNA breaking-rejoining enzymes"/>
    <property type="match status" value="1"/>
</dbReference>
<keyword evidence="1" id="KW-0233">DNA recombination</keyword>
<gene>
    <name evidence="3" type="ORF">ACFQVD_37080</name>
</gene>
<dbReference type="Gene3D" id="1.10.443.10">
    <property type="entry name" value="Intergrase catalytic core"/>
    <property type="match status" value="1"/>
</dbReference>
<organism evidence="3 4">
    <name type="scientific">Streptosporangium amethystogenes subsp. fukuiense</name>
    <dbReference type="NCBI Taxonomy" id="698418"/>
    <lineage>
        <taxon>Bacteria</taxon>
        <taxon>Bacillati</taxon>
        <taxon>Actinomycetota</taxon>
        <taxon>Actinomycetes</taxon>
        <taxon>Streptosporangiales</taxon>
        <taxon>Streptosporangiaceae</taxon>
        <taxon>Streptosporangium</taxon>
    </lineage>
</organism>
<evidence type="ECO:0000259" key="2">
    <source>
        <dbReference type="PROSITE" id="PS51898"/>
    </source>
</evidence>
<sequence length="327" mass="36450">MLRWMEAASLSLAALQEPRIVRTALDAVTLTFDGKVASVNSVRRKRSVLHHLIETAVELRELPSNLLDTIKWKPPKATDAVDPRTVVNSAQARTLLAVLSSIGWTRGPWTAAMFACMYYAELRPEKAPAICRQNCELPEQGWGRLTLEKARPQVNKRWTNSRETHDERGLKHRARDNTREIPIPPILVTILREHIEKHGAERGGRLFRTSKGRTFSSSAYSTVWQETRRLAFTVEQIASPLAALPYDLRHAAVSLWLNAGVPPTEVAQRAGHGMDVLLRVHAKCIEGQRAHANGQISRALDTWSGDVPELMMGALAPELGGVSDRYA</sequence>
<dbReference type="EMBL" id="JBHTEE010000001">
    <property type="protein sequence ID" value="MFC7605732.1"/>
    <property type="molecule type" value="Genomic_DNA"/>
</dbReference>
<dbReference type="Proteomes" id="UP001596514">
    <property type="component" value="Unassembled WGS sequence"/>
</dbReference>